<dbReference type="AlphaFoldDB" id="A0A699JUJ0"/>
<evidence type="ECO:0000313" key="1">
    <source>
        <dbReference type="EMBL" id="GFA58166.1"/>
    </source>
</evidence>
<proteinExistence type="predicted"/>
<comment type="caution">
    <text evidence="1">The sequence shown here is derived from an EMBL/GenBank/DDBJ whole genome shotgun (WGS) entry which is preliminary data.</text>
</comment>
<organism evidence="1">
    <name type="scientific">Tanacetum cinerariifolium</name>
    <name type="common">Dalmatian daisy</name>
    <name type="synonym">Chrysanthemum cinerariifolium</name>
    <dbReference type="NCBI Taxonomy" id="118510"/>
    <lineage>
        <taxon>Eukaryota</taxon>
        <taxon>Viridiplantae</taxon>
        <taxon>Streptophyta</taxon>
        <taxon>Embryophyta</taxon>
        <taxon>Tracheophyta</taxon>
        <taxon>Spermatophyta</taxon>
        <taxon>Magnoliopsida</taxon>
        <taxon>eudicotyledons</taxon>
        <taxon>Gunneridae</taxon>
        <taxon>Pentapetalae</taxon>
        <taxon>asterids</taxon>
        <taxon>campanulids</taxon>
        <taxon>Asterales</taxon>
        <taxon>Asteraceae</taxon>
        <taxon>Asteroideae</taxon>
        <taxon>Anthemideae</taxon>
        <taxon>Anthemidinae</taxon>
        <taxon>Tanacetum</taxon>
    </lineage>
</organism>
<accession>A0A699JUJ0</accession>
<protein>
    <submittedName>
        <fullName evidence="1">Uncharacterized protein</fullName>
    </submittedName>
</protein>
<reference evidence="1" key="1">
    <citation type="journal article" date="2019" name="Sci. Rep.">
        <title>Draft genome of Tanacetum cinerariifolium, the natural source of mosquito coil.</title>
        <authorList>
            <person name="Yamashiro T."/>
            <person name="Shiraishi A."/>
            <person name="Satake H."/>
            <person name="Nakayama K."/>
        </authorList>
    </citation>
    <scope>NUCLEOTIDE SEQUENCE</scope>
</reference>
<name>A0A699JUJ0_TANCI</name>
<sequence length="91" mass="10190">MIERVINTVKTDMVIHNTKTEIMRVMVEMECVGKIADAFDKATVSSDGLQPEEVDLNYVHALNEPYLDEIHVVPSKHEADQHSSCADPLPV</sequence>
<dbReference type="EMBL" id="BKCJ010449422">
    <property type="protein sequence ID" value="GFA58166.1"/>
    <property type="molecule type" value="Genomic_DNA"/>
</dbReference>
<gene>
    <name evidence="1" type="ORF">Tci_630138</name>
</gene>